<accession>A0A3G1L3T8</accession>
<name>A0A3G1L3T8_9CAUD</name>
<dbReference type="EMBL" id="MG450654">
    <property type="protein sequence ID" value="ATW62838.1"/>
    <property type="molecule type" value="Genomic_DNA"/>
</dbReference>
<dbReference type="InterPro" id="IPR008978">
    <property type="entry name" value="HSP20-like_chaperone"/>
</dbReference>
<sequence>MTNLAIARNNPGSLFNIYGPWSSLMDTVGRDSFYGSSSLRYRGPNHKDGLVSVDVEVPGVDPRDISVVIEGKALRVKTPDGEAYFTMGERLNSASAKATLNRGMLRIVIPTREANRIEVKVESED</sequence>
<evidence type="ECO:0000313" key="2">
    <source>
        <dbReference type="Proteomes" id="UP000274731"/>
    </source>
</evidence>
<dbReference type="CDD" id="cd06464">
    <property type="entry name" value="ACD_sHsps-like"/>
    <property type="match status" value="1"/>
</dbReference>
<dbReference type="Gene3D" id="2.60.40.790">
    <property type="match status" value="1"/>
</dbReference>
<dbReference type="SUPFAM" id="SSF49764">
    <property type="entry name" value="HSP20-like chaperones"/>
    <property type="match status" value="1"/>
</dbReference>
<reference evidence="1 2" key="1">
    <citation type="journal article" date="2018" name="Environ. Microbiol.">
        <title>Novel phage-host interactions and evolution as revealed by a cyanomyovirus isolated from an estuarine environment.</title>
        <authorList>
            <person name="Xu Y."/>
            <person name="Zhang R."/>
            <person name="Wang N."/>
            <person name="Cai L."/>
            <person name="Tong Y."/>
            <person name="Sun Q."/>
            <person name="Chen F."/>
            <person name="Jiao N."/>
        </authorList>
    </citation>
    <scope>NUCLEOTIDE SEQUENCE [LARGE SCALE GENOMIC DNA]</scope>
</reference>
<protein>
    <submittedName>
        <fullName evidence="1">Small heat shock protein</fullName>
    </submittedName>
</protein>
<keyword evidence="1" id="KW-0346">Stress response</keyword>
<evidence type="ECO:0000313" key="1">
    <source>
        <dbReference type="EMBL" id="ATW62838.1"/>
    </source>
</evidence>
<organism evidence="1 2">
    <name type="scientific">Synechococcus phage S-CBWM1</name>
    <dbReference type="NCBI Taxonomy" id="2053653"/>
    <lineage>
        <taxon>Viruses</taxon>
        <taxon>Duplodnaviria</taxon>
        <taxon>Heunggongvirae</taxon>
        <taxon>Uroviricota</taxon>
        <taxon>Caudoviricetes</taxon>
        <taxon>Aokuangvirus</taxon>
        <taxon>Aokuangvirus SCBWM1</taxon>
    </lineage>
</organism>
<gene>
    <name evidence="1" type="ORF">SCBWM1_gp154</name>
</gene>
<proteinExistence type="predicted"/>
<keyword evidence="2" id="KW-1185">Reference proteome</keyword>
<dbReference type="Proteomes" id="UP000274731">
    <property type="component" value="Segment"/>
</dbReference>